<dbReference type="Proteomes" id="UP000046122">
    <property type="component" value="Unassembled WGS sequence"/>
</dbReference>
<reference evidence="1 2" key="1">
    <citation type="submission" date="2014-08" db="EMBL/GenBank/DDBJ databases">
        <authorList>
            <person name="Moulin Lionel"/>
        </authorList>
    </citation>
    <scope>NUCLEOTIDE SEQUENCE [LARGE SCALE GENOMIC DNA]</scope>
</reference>
<name>A0A090G5C9_MESPL</name>
<evidence type="ECO:0000313" key="1">
    <source>
        <dbReference type="EMBL" id="CDX52722.1"/>
    </source>
</evidence>
<protein>
    <recommendedName>
        <fullName evidence="3">Transposase</fullName>
    </recommendedName>
</protein>
<organism evidence="1 2">
    <name type="scientific">Mesorhizobium plurifarium</name>
    <dbReference type="NCBI Taxonomy" id="69974"/>
    <lineage>
        <taxon>Bacteria</taxon>
        <taxon>Pseudomonadati</taxon>
        <taxon>Pseudomonadota</taxon>
        <taxon>Alphaproteobacteria</taxon>
        <taxon>Hyphomicrobiales</taxon>
        <taxon>Phyllobacteriaceae</taxon>
        <taxon>Mesorhizobium</taxon>
    </lineage>
</organism>
<dbReference type="EMBL" id="CCNE01000009">
    <property type="protein sequence ID" value="CDX52722.1"/>
    <property type="molecule type" value="Genomic_DNA"/>
</dbReference>
<proteinExistence type="predicted"/>
<evidence type="ECO:0000313" key="2">
    <source>
        <dbReference type="Proteomes" id="UP000046122"/>
    </source>
</evidence>
<evidence type="ECO:0008006" key="3">
    <source>
        <dbReference type="Google" id="ProtNLM"/>
    </source>
</evidence>
<sequence>MHRKLKCTYEAAWFLCHRIRLAMASGELTPTGGGGSVVEVDEAYIGRLTGCSG</sequence>
<dbReference type="AlphaFoldDB" id="A0A090G5C9"/>
<gene>
    <name evidence="1" type="ORF">MPL3365_170052</name>
</gene>
<accession>A0A090G5C9</accession>